<feature type="domain" description="Pyrroline-5-carboxylate reductase dimerisation" evidence="7">
    <location>
        <begin position="168"/>
        <end position="271"/>
    </location>
</feature>
<comment type="pathway">
    <text evidence="1 5">Amino-acid biosynthesis; L-proline biosynthesis; L-proline from L-glutamate 5-semialdehyde: step 1/1.</text>
</comment>
<dbReference type="InterPro" id="IPR036291">
    <property type="entry name" value="NAD(P)-bd_dom_sf"/>
</dbReference>
<dbReference type="GeneID" id="108562468"/>
<proteinExistence type="inferred from homology"/>
<dbReference type="InterPro" id="IPR000304">
    <property type="entry name" value="Pyrroline-COOH_reductase"/>
</dbReference>
<keyword evidence="5" id="KW-0560">Oxidoreductase</keyword>
<dbReference type="Gene3D" id="3.40.50.720">
    <property type="entry name" value="NAD(P)-binding Rossmann-like Domain"/>
    <property type="match status" value="1"/>
</dbReference>
<evidence type="ECO:0000313" key="8">
    <source>
        <dbReference type="Proteomes" id="UP000695000"/>
    </source>
</evidence>
<reference evidence="9" key="1">
    <citation type="submission" date="2025-08" db="UniProtKB">
        <authorList>
            <consortium name="RefSeq"/>
        </authorList>
    </citation>
    <scope>IDENTIFICATION</scope>
    <source>
        <tissue evidence="9">Whole Larva</tissue>
    </source>
</reference>
<keyword evidence="5" id="KW-0028">Amino-acid biosynthesis</keyword>
<evidence type="ECO:0000256" key="5">
    <source>
        <dbReference type="RuleBase" id="RU003903"/>
    </source>
</evidence>
<evidence type="ECO:0000313" key="9">
    <source>
        <dbReference type="RefSeq" id="XP_017776312.1"/>
    </source>
</evidence>
<evidence type="ECO:0000256" key="4">
    <source>
        <dbReference type="ARBA" id="ARBA00022650"/>
    </source>
</evidence>
<organism evidence="8 9">
    <name type="scientific">Nicrophorus vespilloides</name>
    <name type="common">Boreal carrion beetle</name>
    <dbReference type="NCBI Taxonomy" id="110193"/>
    <lineage>
        <taxon>Eukaryota</taxon>
        <taxon>Metazoa</taxon>
        <taxon>Ecdysozoa</taxon>
        <taxon>Arthropoda</taxon>
        <taxon>Hexapoda</taxon>
        <taxon>Insecta</taxon>
        <taxon>Pterygota</taxon>
        <taxon>Neoptera</taxon>
        <taxon>Endopterygota</taxon>
        <taxon>Coleoptera</taxon>
        <taxon>Polyphaga</taxon>
        <taxon>Staphyliniformia</taxon>
        <taxon>Silphidae</taxon>
        <taxon>Nicrophorinae</taxon>
        <taxon>Nicrophorus</taxon>
    </lineage>
</organism>
<sequence>MSGKLLKIGFIGGGKMAQAMAKGFISAGLSKGESMIASCHPSDLASHAAFKDLGAESIFENVPVVQKSDVVIISVKPQVVPTALGDIKKAQGVNANKLFLSIAMGITIKQLEQFLPGESRVVRVMPNTPALVRSGASVFVCGQKATEDDASITKKLLESIGTCEQVTENLLDPITALSGSGPAYIYIMIEALADGGVKMGLPRDLAYRLASQTVLGAGQMVRDTKIHPGVLKDDVTSPAGSTAAGLHFLEQKGFRSALIGAIETATKRCREVSQADATK</sequence>
<accession>A0ABM1MP12</accession>
<feature type="domain" description="Pyrroline-5-carboxylate reductase catalytic N-terminal" evidence="6">
    <location>
        <begin position="7"/>
        <end position="103"/>
    </location>
</feature>
<keyword evidence="8" id="KW-1185">Reference proteome</keyword>
<evidence type="ECO:0000256" key="2">
    <source>
        <dbReference type="ARBA" id="ARBA00005525"/>
    </source>
</evidence>
<dbReference type="SUPFAM" id="SSF51735">
    <property type="entry name" value="NAD(P)-binding Rossmann-fold domains"/>
    <property type="match status" value="1"/>
</dbReference>
<evidence type="ECO:0000259" key="6">
    <source>
        <dbReference type="Pfam" id="PF03807"/>
    </source>
</evidence>
<dbReference type="InterPro" id="IPR008927">
    <property type="entry name" value="6-PGluconate_DH-like_C_sf"/>
</dbReference>
<dbReference type="HAMAP" id="MF_01925">
    <property type="entry name" value="P5C_reductase"/>
    <property type="match status" value="1"/>
</dbReference>
<dbReference type="InterPro" id="IPR028939">
    <property type="entry name" value="P5C_Rdtase_cat_N"/>
</dbReference>
<dbReference type="Pfam" id="PF14748">
    <property type="entry name" value="P5CR_dimer"/>
    <property type="match status" value="1"/>
</dbReference>
<dbReference type="RefSeq" id="XP_017776312.1">
    <property type="nucleotide sequence ID" value="XM_017920823.1"/>
</dbReference>
<dbReference type="InterPro" id="IPR029036">
    <property type="entry name" value="P5CR_dimer"/>
</dbReference>
<comment type="catalytic activity">
    <reaction evidence="5">
        <text>L-proline + NADP(+) = (S)-1-pyrroline-5-carboxylate + NADPH + 2 H(+)</text>
        <dbReference type="Rhea" id="RHEA:14109"/>
        <dbReference type="ChEBI" id="CHEBI:15378"/>
        <dbReference type="ChEBI" id="CHEBI:17388"/>
        <dbReference type="ChEBI" id="CHEBI:57783"/>
        <dbReference type="ChEBI" id="CHEBI:58349"/>
        <dbReference type="ChEBI" id="CHEBI:60039"/>
        <dbReference type="EC" id="1.5.1.2"/>
    </reaction>
</comment>
<keyword evidence="4 5" id="KW-0641">Proline biosynthesis</keyword>
<dbReference type="EC" id="1.5.1.2" evidence="3 5"/>
<protein>
    <recommendedName>
        <fullName evidence="3 5">Pyrroline-5-carboxylate reductase</fullName>
        <ecNumber evidence="3 5">1.5.1.2</ecNumber>
    </recommendedName>
</protein>
<dbReference type="PANTHER" id="PTHR11645">
    <property type="entry name" value="PYRROLINE-5-CARBOXYLATE REDUCTASE"/>
    <property type="match status" value="1"/>
</dbReference>
<dbReference type="PROSITE" id="PS00521">
    <property type="entry name" value="P5CR"/>
    <property type="match status" value="1"/>
</dbReference>
<dbReference type="Pfam" id="PF03807">
    <property type="entry name" value="F420_oxidored"/>
    <property type="match status" value="1"/>
</dbReference>
<name>A0ABM1MP12_NICVS</name>
<evidence type="ECO:0000256" key="1">
    <source>
        <dbReference type="ARBA" id="ARBA00005205"/>
    </source>
</evidence>
<evidence type="ECO:0000256" key="3">
    <source>
        <dbReference type="ARBA" id="ARBA00012855"/>
    </source>
</evidence>
<dbReference type="PIRSF" id="PIRSF000193">
    <property type="entry name" value="Pyrrol-5-carb_rd"/>
    <property type="match status" value="1"/>
</dbReference>
<dbReference type="Gene3D" id="1.10.3730.10">
    <property type="entry name" value="ProC C-terminal domain-like"/>
    <property type="match status" value="1"/>
</dbReference>
<dbReference type="SUPFAM" id="SSF48179">
    <property type="entry name" value="6-phosphogluconate dehydrogenase C-terminal domain-like"/>
    <property type="match status" value="1"/>
</dbReference>
<dbReference type="Proteomes" id="UP000695000">
    <property type="component" value="Unplaced"/>
</dbReference>
<gene>
    <name evidence="9" type="primary">LOC108562468</name>
</gene>
<dbReference type="InterPro" id="IPR053790">
    <property type="entry name" value="P5CR-like_CS"/>
</dbReference>
<dbReference type="PANTHER" id="PTHR11645:SF62">
    <property type="entry name" value="PYRROLINE-5-CARBOXYLATE REDUCTASE"/>
    <property type="match status" value="1"/>
</dbReference>
<evidence type="ECO:0000259" key="7">
    <source>
        <dbReference type="Pfam" id="PF14748"/>
    </source>
</evidence>
<dbReference type="NCBIfam" id="TIGR00112">
    <property type="entry name" value="proC"/>
    <property type="match status" value="1"/>
</dbReference>
<keyword evidence="5" id="KW-0521">NADP</keyword>
<comment type="similarity">
    <text evidence="2 5">Belongs to the pyrroline-5-carboxylate reductase family.</text>
</comment>